<dbReference type="RefSeq" id="WP_112294288.1">
    <property type="nucleotide sequence ID" value="NZ_CBCSBS010000002.1"/>
</dbReference>
<dbReference type="SUPFAM" id="SSF53335">
    <property type="entry name" value="S-adenosyl-L-methionine-dependent methyltransferases"/>
    <property type="match status" value="1"/>
</dbReference>
<name>A0A2Z4JQY2_9BURK</name>
<dbReference type="Proteomes" id="UP000248592">
    <property type="component" value="Chromosome"/>
</dbReference>
<protein>
    <submittedName>
        <fullName evidence="1">Class I SAM-dependent methyltransferase</fullName>
    </submittedName>
</protein>
<dbReference type="Gene3D" id="3.40.50.150">
    <property type="entry name" value="Vaccinia Virus protein VP39"/>
    <property type="match status" value="1"/>
</dbReference>
<dbReference type="OrthoDB" id="9816564at2"/>
<evidence type="ECO:0000313" key="1">
    <source>
        <dbReference type="EMBL" id="AWW49180.1"/>
    </source>
</evidence>
<dbReference type="GO" id="GO:0032259">
    <property type="term" value="P:methylation"/>
    <property type="evidence" value="ECO:0007669"/>
    <property type="project" value="UniProtKB-KW"/>
</dbReference>
<accession>A0A2Z4JQY2</accession>
<evidence type="ECO:0000313" key="2">
    <source>
        <dbReference type="Proteomes" id="UP000248592"/>
    </source>
</evidence>
<dbReference type="Pfam" id="PF13578">
    <property type="entry name" value="Methyltransf_24"/>
    <property type="match status" value="1"/>
</dbReference>
<dbReference type="InterPro" id="IPR029063">
    <property type="entry name" value="SAM-dependent_MTases_sf"/>
</dbReference>
<gene>
    <name evidence="1" type="ORF">Pas1_01595</name>
</gene>
<keyword evidence="1" id="KW-0489">Methyltransferase</keyword>
<dbReference type="GO" id="GO:0008168">
    <property type="term" value="F:methyltransferase activity"/>
    <property type="evidence" value="ECO:0007669"/>
    <property type="project" value="UniProtKB-KW"/>
</dbReference>
<keyword evidence="1" id="KW-0808">Transferase</keyword>
<organism evidence="1 2">
    <name type="scientific">Polynucleobacter paneuropaeus</name>
    <dbReference type="NCBI Taxonomy" id="2527775"/>
    <lineage>
        <taxon>Bacteria</taxon>
        <taxon>Pseudomonadati</taxon>
        <taxon>Pseudomonadota</taxon>
        <taxon>Betaproteobacteria</taxon>
        <taxon>Burkholderiales</taxon>
        <taxon>Burkholderiaceae</taxon>
        <taxon>Polynucleobacter</taxon>
    </lineage>
</organism>
<proteinExistence type="predicted"/>
<reference evidence="2" key="1">
    <citation type="submission" date="2018-06" db="EMBL/GenBank/DDBJ databases">
        <title>Description of a new Polynucleobacter species.</title>
        <authorList>
            <person name="Hahn M.W."/>
        </authorList>
    </citation>
    <scope>NUCLEOTIDE SEQUENCE [LARGE SCALE GENOMIC DNA]</scope>
    <source>
        <strain evidence="2">MG-25-Pas1-D2</strain>
    </source>
</reference>
<dbReference type="AlphaFoldDB" id="A0A2Z4JQY2"/>
<dbReference type="EMBL" id="CP030085">
    <property type="protein sequence ID" value="AWW49180.1"/>
    <property type="molecule type" value="Genomic_DNA"/>
</dbReference>
<sequence>MTIQFQNQTLNPLIANLEIFKAYQQSPYLSLKHSAYFQVYEELLSQYRGKSITFVEVGVLNGGSLFMWRNFFGPQARIIGIDFNPLAKRWEQDGFEIYIGSQSSSDFWKNFFSAVGPVDVLLDDGGHTNEQQIVTTHEAIPFIKDGGLLLVEDVHTSYFKDFGNPSKYSFINYAKQFVDVVNSRFPGVQPAPQARFKKAVYSVHFYDSIVGLSVDRTKCFTSSWTSNEGQTFEAEDYRHHDSAARQLNQALIKTFHKVGLKVSMGKFLKLVEAPLVKNRLKRFFK</sequence>